<feature type="transmembrane region" description="Helical" evidence="1">
    <location>
        <begin position="6"/>
        <end position="24"/>
    </location>
</feature>
<organism evidence="2">
    <name type="scientific">Candidatus Iainarchaeum sp</name>
    <dbReference type="NCBI Taxonomy" id="3101447"/>
    <lineage>
        <taxon>Archaea</taxon>
        <taxon>Candidatus Iainarchaeota</taxon>
        <taxon>Candidatus Iainarchaeia</taxon>
        <taxon>Candidatus Iainarchaeales</taxon>
        <taxon>Candidatus Iainarchaeaceae</taxon>
        <taxon>Candidatus Iainarchaeum</taxon>
    </lineage>
</organism>
<accession>A0A7T9DK58</accession>
<evidence type="ECO:0000256" key="1">
    <source>
        <dbReference type="SAM" id="Phobius"/>
    </source>
</evidence>
<gene>
    <name evidence="2" type="ORF">IPJ89_01145</name>
</gene>
<dbReference type="EMBL" id="CP064981">
    <property type="protein sequence ID" value="QQR92833.1"/>
    <property type="molecule type" value="Genomic_DNA"/>
</dbReference>
<keyword evidence="1" id="KW-0472">Membrane</keyword>
<sequence length="84" mass="9381">MIGSELIVTVGLFVISLLVAVYLIRYSNQQVASCLTTLEKQHNELVDLNGKLAKEILSMDKKIRSEIDVARSHLMTHKKKKASA</sequence>
<protein>
    <submittedName>
        <fullName evidence="2">Uncharacterized protein</fullName>
    </submittedName>
</protein>
<dbReference type="Proteomes" id="UP000596004">
    <property type="component" value="Chromosome"/>
</dbReference>
<dbReference type="AlphaFoldDB" id="A0A7T9DK58"/>
<name>A0A7T9DK58_9ARCH</name>
<proteinExistence type="predicted"/>
<keyword evidence="1" id="KW-1133">Transmembrane helix</keyword>
<evidence type="ECO:0000313" key="2">
    <source>
        <dbReference type="EMBL" id="QQR92833.1"/>
    </source>
</evidence>
<reference evidence="2" key="1">
    <citation type="submission" date="2020-11" db="EMBL/GenBank/DDBJ databases">
        <title>Connecting structure to function with the recovery of over 1000 high-quality activated sludge metagenome-assembled genomes encoding full-length rRNA genes using long-read sequencing.</title>
        <authorList>
            <person name="Singleton C.M."/>
            <person name="Petriglieri F."/>
            <person name="Kristensen J.M."/>
            <person name="Kirkegaard R.H."/>
            <person name="Michaelsen T.Y."/>
            <person name="Andersen M.H."/>
            <person name="Karst S.M."/>
            <person name="Dueholm M.S."/>
            <person name="Nielsen P.H."/>
            <person name="Albertsen M."/>
        </authorList>
    </citation>
    <scope>NUCLEOTIDE SEQUENCE</scope>
    <source>
        <strain evidence="2">Fred_18-Q3-R57-64_BAT3C.431</strain>
    </source>
</reference>
<keyword evidence="1" id="KW-0812">Transmembrane</keyword>